<feature type="compositionally biased region" description="Basic and acidic residues" evidence="1">
    <location>
        <begin position="72"/>
        <end position="101"/>
    </location>
</feature>
<dbReference type="Proteomes" id="UP000799324">
    <property type="component" value="Unassembled WGS sequence"/>
</dbReference>
<keyword evidence="2" id="KW-0812">Transmembrane</keyword>
<feature type="transmembrane region" description="Helical" evidence="2">
    <location>
        <begin position="305"/>
        <end position="325"/>
    </location>
</feature>
<keyword evidence="2" id="KW-1133">Transmembrane helix</keyword>
<evidence type="ECO:0000256" key="2">
    <source>
        <dbReference type="SAM" id="Phobius"/>
    </source>
</evidence>
<dbReference type="OrthoDB" id="3795027at2759"/>
<dbReference type="AlphaFoldDB" id="A0A6A6TVM9"/>
<gene>
    <name evidence="3" type="ORF">K491DRAFT_686203</name>
</gene>
<protein>
    <submittedName>
        <fullName evidence="3">Uncharacterized protein</fullName>
    </submittedName>
</protein>
<evidence type="ECO:0000256" key="1">
    <source>
        <dbReference type="SAM" id="MobiDB-lite"/>
    </source>
</evidence>
<evidence type="ECO:0000313" key="4">
    <source>
        <dbReference type="Proteomes" id="UP000799324"/>
    </source>
</evidence>
<name>A0A6A6TVM9_9PLEO</name>
<evidence type="ECO:0000313" key="3">
    <source>
        <dbReference type="EMBL" id="KAF2663043.1"/>
    </source>
</evidence>
<feature type="region of interest" description="Disordered" evidence="1">
    <location>
        <begin position="1"/>
        <end position="103"/>
    </location>
</feature>
<sequence length="360" mass="41377">MTSQESREPWTFVSKPTMNKPMSKQEQEIAIKRLQEQLKLFEASDPNMSADTESKAELPDDDAYPTLQESKQPSHADAEPKDKDSECTCHAHPTPKLERNDTITFLDSDDDEYIRPRPRRRAGGRRYSISPIRRNTIPIVEQVNATTSTIFFGLVNKYDGVVDMPFPARSSVYLTTFPFTDRDVRKYEWLFKNGVDDAWLWDKGREERRGRREEDDEFAYDDYTYPHAVYGSRRRARSPYYADSMIANDIPSVYFSKALDTSIVPEETEKLGGKEVKYWFVVQNRNRNPGIKLMVADSRKAAGIMMYYEALSGHSIAFVGAVVGVEMGRKLMKEKKFKRVESLDEAVKVQDEQGVVAIIC</sequence>
<dbReference type="EMBL" id="MU004288">
    <property type="protein sequence ID" value="KAF2663043.1"/>
    <property type="molecule type" value="Genomic_DNA"/>
</dbReference>
<accession>A0A6A6TVM9</accession>
<keyword evidence="2" id="KW-0472">Membrane</keyword>
<proteinExistence type="predicted"/>
<organism evidence="3 4">
    <name type="scientific">Lophiostoma macrostomum CBS 122681</name>
    <dbReference type="NCBI Taxonomy" id="1314788"/>
    <lineage>
        <taxon>Eukaryota</taxon>
        <taxon>Fungi</taxon>
        <taxon>Dikarya</taxon>
        <taxon>Ascomycota</taxon>
        <taxon>Pezizomycotina</taxon>
        <taxon>Dothideomycetes</taxon>
        <taxon>Pleosporomycetidae</taxon>
        <taxon>Pleosporales</taxon>
        <taxon>Lophiostomataceae</taxon>
        <taxon>Lophiostoma</taxon>
    </lineage>
</organism>
<reference evidence="3" key="1">
    <citation type="journal article" date="2020" name="Stud. Mycol.">
        <title>101 Dothideomycetes genomes: a test case for predicting lifestyles and emergence of pathogens.</title>
        <authorList>
            <person name="Haridas S."/>
            <person name="Albert R."/>
            <person name="Binder M."/>
            <person name="Bloem J."/>
            <person name="Labutti K."/>
            <person name="Salamov A."/>
            <person name="Andreopoulos B."/>
            <person name="Baker S."/>
            <person name="Barry K."/>
            <person name="Bills G."/>
            <person name="Bluhm B."/>
            <person name="Cannon C."/>
            <person name="Castanera R."/>
            <person name="Culley D."/>
            <person name="Daum C."/>
            <person name="Ezra D."/>
            <person name="Gonzalez J."/>
            <person name="Henrissat B."/>
            <person name="Kuo A."/>
            <person name="Liang C."/>
            <person name="Lipzen A."/>
            <person name="Lutzoni F."/>
            <person name="Magnuson J."/>
            <person name="Mondo S."/>
            <person name="Nolan M."/>
            <person name="Ohm R."/>
            <person name="Pangilinan J."/>
            <person name="Park H.-J."/>
            <person name="Ramirez L."/>
            <person name="Alfaro M."/>
            <person name="Sun H."/>
            <person name="Tritt A."/>
            <person name="Yoshinaga Y."/>
            <person name="Zwiers L.-H."/>
            <person name="Turgeon B."/>
            <person name="Goodwin S."/>
            <person name="Spatafora J."/>
            <person name="Crous P."/>
            <person name="Grigoriev I."/>
        </authorList>
    </citation>
    <scope>NUCLEOTIDE SEQUENCE</scope>
    <source>
        <strain evidence="3">CBS 122681</strain>
    </source>
</reference>
<keyword evidence="4" id="KW-1185">Reference proteome</keyword>
<feature type="compositionally biased region" description="Basic and acidic residues" evidence="1">
    <location>
        <begin position="23"/>
        <end position="36"/>
    </location>
</feature>